<dbReference type="EMBL" id="BOQE01000001">
    <property type="protein sequence ID" value="GIM45406.1"/>
    <property type="molecule type" value="Genomic_DNA"/>
</dbReference>
<protein>
    <recommendedName>
        <fullName evidence="1">HTH crp-type domain-containing protein</fullName>
    </recommendedName>
</protein>
<dbReference type="InterPro" id="IPR036390">
    <property type="entry name" value="WH_DNA-bd_sf"/>
</dbReference>
<proteinExistence type="predicted"/>
<keyword evidence="3" id="KW-1185">Reference proteome</keyword>
<dbReference type="AlphaFoldDB" id="A0AAV4LCC8"/>
<dbReference type="SMART" id="SM00419">
    <property type="entry name" value="HTH_CRP"/>
    <property type="match status" value="1"/>
</dbReference>
<dbReference type="Gene3D" id="1.10.10.10">
    <property type="entry name" value="Winged helix-like DNA-binding domain superfamily/Winged helix DNA-binding domain"/>
    <property type="match status" value="1"/>
</dbReference>
<sequence>MDDKMHELEIRIQKLTQVHATDRVRQLISLLIKDIGEKTDASTIRIPCPLTTTDLARMAGTSRETVSHVLQKYKASGKLMIESKIITITDPAFFMR</sequence>
<comment type="caution">
    <text evidence="2">The sequence shown here is derived from an EMBL/GenBank/DDBJ whole genome shotgun (WGS) entry which is preliminary data.</text>
</comment>
<name>A0AAV4LCC8_9BACL</name>
<gene>
    <name evidence="2" type="ORF">DNHGIG_09550</name>
</gene>
<dbReference type="Pfam" id="PF13545">
    <property type="entry name" value="HTH_Crp_2"/>
    <property type="match status" value="1"/>
</dbReference>
<dbReference type="Proteomes" id="UP001057291">
    <property type="component" value="Unassembled WGS sequence"/>
</dbReference>
<evidence type="ECO:0000313" key="2">
    <source>
        <dbReference type="EMBL" id="GIM45406.1"/>
    </source>
</evidence>
<accession>A0AAV4LCC8</accession>
<dbReference type="InterPro" id="IPR012318">
    <property type="entry name" value="HTH_CRP"/>
</dbReference>
<evidence type="ECO:0000259" key="1">
    <source>
        <dbReference type="PROSITE" id="PS51063"/>
    </source>
</evidence>
<dbReference type="GO" id="GO:0003677">
    <property type="term" value="F:DNA binding"/>
    <property type="evidence" value="ECO:0007669"/>
    <property type="project" value="InterPro"/>
</dbReference>
<dbReference type="SUPFAM" id="SSF46785">
    <property type="entry name" value="Winged helix' DNA-binding domain"/>
    <property type="match status" value="1"/>
</dbReference>
<dbReference type="InterPro" id="IPR036388">
    <property type="entry name" value="WH-like_DNA-bd_sf"/>
</dbReference>
<dbReference type="GO" id="GO:0006355">
    <property type="term" value="P:regulation of DNA-templated transcription"/>
    <property type="evidence" value="ECO:0007669"/>
    <property type="project" value="InterPro"/>
</dbReference>
<evidence type="ECO:0000313" key="3">
    <source>
        <dbReference type="Proteomes" id="UP001057291"/>
    </source>
</evidence>
<reference evidence="2" key="1">
    <citation type="journal article" date="2023" name="Int. J. Syst. Evol. Microbiol.">
        <title>Collibacillus ludicampi gen. nov., sp. nov., a new soil bacterium of the family Alicyclobacillaceae.</title>
        <authorList>
            <person name="Jojima T."/>
            <person name="Ioku Y."/>
            <person name="Fukuta Y."/>
            <person name="Shirasaka N."/>
            <person name="Matsumura Y."/>
            <person name="Mori M."/>
        </authorList>
    </citation>
    <scope>NUCLEOTIDE SEQUENCE</scope>
    <source>
        <strain evidence="2">TP075</strain>
    </source>
</reference>
<organism evidence="2 3">
    <name type="scientific">Collibacillus ludicampi</name>
    <dbReference type="NCBI Taxonomy" id="2771369"/>
    <lineage>
        <taxon>Bacteria</taxon>
        <taxon>Bacillati</taxon>
        <taxon>Bacillota</taxon>
        <taxon>Bacilli</taxon>
        <taxon>Bacillales</taxon>
        <taxon>Alicyclobacillaceae</taxon>
        <taxon>Collibacillus</taxon>
    </lineage>
</organism>
<feature type="domain" description="HTH crp-type" evidence="1">
    <location>
        <begin position="18"/>
        <end position="92"/>
    </location>
</feature>
<dbReference type="PROSITE" id="PS51063">
    <property type="entry name" value="HTH_CRP_2"/>
    <property type="match status" value="1"/>
</dbReference>